<evidence type="ECO:0000313" key="2">
    <source>
        <dbReference type="Proteomes" id="UP000514509"/>
    </source>
</evidence>
<organism evidence="1 2">
    <name type="scientific">Adhaeribacter radiodurans</name>
    <dbReference type="NCBI Taxonomy" id="2745197"/>
    <lineage>
        <taxon>Bacteria</taxon>
        <taxon>Pseudomonadati</taxon>
        <taxon>Bacteroidota</taxon>
        <taxon>Cytophagia</taxon>
        <taxon>Cytophagales</taxon>
        <taxon>Hymenobacteraceae</taxon>
        <taxon>Adhaeribacter</taxon>
    </lineage>
</organism>
<dbReference type="AlphaFoldDB" id="A0A7L7L1L0"/>
<dbReference type="RefSeq" id="WP_182413875.1">
    <property type="nucleotide sequence ID" value="NZ_CP055153.1"/>
</dbReference>
<proteinExistence type="predicted"/>
<accession>A0A7L7L1L0</accession>
<protein>
    <submittedName>
        <fullName evidence="1">Uncharacterized protein</fullName>
    </submittedName>
</protein>
<keyword evidence="2" id="KW-1185">Reference proteome</keyword>
<evidence type="ECO:0000313" key="1">
    <source>
        <dbReference type="EMBL" id="QMU26671.1"/>
    </source>
</evidence>
<dbReference type="KEGG" id="add:HUW48_00885"/>
<sequence length="54" mass="5761">MQLIDHCNAVLRLGGASAGADVLVNIARLKGKVIFHHLSEIQSANPANQSRVLL</sequence>
<dbReference type="EMBL" id="CP055153">
    <property type="protein sequence ID" value="QMU26671.1"/>
    <property type="molecule type" value="Genomic_DNA"/>
</dbReference>
<gene>
    <name evidence="1" type="ORF">HUW48_00885</name>
</gene>
<reference evidence="1 2" key="1">
    <citation type="submission" date="2020-08" db="EMBL/GenBank/DDBJ databases">
        <title>Adhaeribacter dokdonensis sp. nov., isolated from the rhizosphere of Elymus tsukushiensis, a plant native to the Dokdo Islands, Republic of Korea.</title>
        <authorList>
            <person name="Ghim S.Y."/>
        </authorList>
    </citation>
    <scope>NUCLEOTIDE SEQUENCE [LARGE SCALE GENOMIC DNA]</scope>
    <source>
        <strain evidence="1 2">KUDC8001</strain>
    </source>
</reference>
<name>A0A7L7L1L0_9BACT</name>
<dbReference type="Proteomes" id="UP000514509">
    <property type="component" value="Chromosome"/>
</dbReference>